<dbReference type="Proteomes" id="UP000249099">
    <property type="component" value="Unassembled WGS sequence"/>
</dbReference>
<dbReference type="EMBL" id="NAQV01000023">
    <property type="protein sequence ID" value="RAN62383.1"/>
    <property type="molecule type" value="Genomic_DNA"/>
</dbReference>
<dbReference type="AlphaFoldDB" id="A0A328KPU7"/>
<name>A0A328KPU7_9LACT</name>
<protein>
    <submittedName>
        <fullName evidence="1">Uncharacterized protein</fullName>
    </submittedName>
</protein>
<comment type="caution">
    <text evidence="1">The sequence shown here is derived from an EMBL/GenBank/DDBJ whole genome shotgun (WGS) entry which is preliminary data.</text>
</comment>
<reference evidence="1 2" key="1">
    <citation type="submission" date="2017-03" db="EMBL/GenBank/DDBJ databases">
        <title>wgs assembly of Dolosigranulum pigrum KPL CDC strains.</title>
        <authorList>
            <person name="Brugger S.D."/>
            <person name="Pettigrew M."/>
            <person name="Kong Y."/>
            <person name="Lemon K.P."/>
        </authorList>
    </citation>
    <scope>NUCLEOTIDE SEQUENCE [LARGE SCALE GENOMIC DNA]</scope>
    <source>
        <strain evidence="1 2">KPL1931_CDC4294-98</strain>
    </source>
</reference>
<dbReference type="RefSeq" id="WP_112790331.1">
    <property type="nucleotide sequence ID" value="NZ_NAQV01000023.1"/>
</dbReference>
<evidence type="ECO:0000313" key="1">
    <source>
        <dbReference type="EMBL" id="RAN62383.1"/>
    </source>
</evidence>
<gene>
    <name evidence="1" type="ORF">B8A44_07495</name>
</gene>
<sequence>MLTEKENKRLYELLDLMSIANENGYSYYVHSMWNFNNELWDVEPKDLAILVSGNTFNPNDKYFIDDLTNENIKSIKDDKQLLTELEKMEEELLDFVEKIFIEKVFG</sequence>
<organism evidence="1 2">
    <name type="scientific">Dolosigranulum pigrum</name>
    <dbReference type="NCBI Taxonomy" id="29394"/>
    <lineage>
        <taxon>Bacteria</taxon>
        <taxon>Bacillati</taxon>
        <taxon>Bacillota</taxon>
        <taxon>Bacilli</taxon>
        <taxon>Lactobacillales</taxon>
        <taxon>Carnobacteriaceae</taxon>
        <taxon>Dolosigranulum</taxon>
    </lineage>
</organism>
<evidence type="ECO:0000313" key="2">
    <source>
        <dbReference type="Proteomes" id="UP000249099"/>
    </source>
</evidence>
<accession>A0A328KPU7</accession>
<proteinExistence type="predicted"/>